<dbReference type="HAMAP" id="MF_00073">
    <property type="entry name" value="NusB"/>
    <property type="match status" value="1"/>
</dbReference>
<organism evidence="8">
    <name type="scientific">uncultured Thermomicrobiales bacterium</name>
    <dbReference type="NCBI Taxonomy" id="1645740"/>
    <lineage>
        <taxon>Bacteria</taxon>
        <taxon>Pseudomonadati</taxon>
        <taxon>Thermomicrobiota</taxon>
        <taxon>Thermomicrobia</taxon>
        <taxon>Thermomicrobiales</taxon>
        <taxon>environmental samples</taxon>
    </lineage>
</organism>
<dbReference type="InterPro" id="IPR035926">
    <property type="entry name" value="NusB-like_sf"/>
</dbReference>
<evidence type="ECO:0000313" key="8">
    <source>
        <dbReference type="EMBL" id="CAA9546690.1"/>
    </source>
</evidence>
<dbReference type="InterPro" id="IPR011605">
    <property type="entry name" value="NusB_fam"/>
</dbReference>
<evidence type="ECO:0000256" key="2">
    <source>
        <dbReference type="ARBA" id="ARBA00022814"/>
    </source>
</evidence>
<keyword evidence="2 6" id="KW-0889">Transcription antitermination</keyword>
<sequence length="152" mass="17005">MHREGARVDRSGIRHQARIFAMQSLFELDMTEHQLPDILTRLTDEEGDDLPQPVADRTIRLVRGVQERLTEIDPYITDAAPAFPIPQLASIDRSVLRLAVYELLFERDVPYRAVINEAVEIAKRFGGPSSGRFVNGVLGTIVDRIPESPSAG</sequence>
<dbReference type="GO" id="GO:0005829">
    <property type="term" value="C:cytosol"/>
    <property type="evidence" value="ECO:0007669"/>
    <property type="project" value="TreeGrafter"/>
</dbReference>
<dbReference type="GO" id="GO:0006353">
    <property type="term" value="P:DNA-templated transcription termination"/>
    <property type="evidence" value="ECO:0007669"/>
    <property type="project" value="UniProtKB-UniRule"/>
</dbReference>
<dbReference type="GO" id="GO:0003723">
    <property type="term" value="F:RNA binding"/>
    <property type="evidence" value="ECO:0007669"/>
    <property type="project" value="UniProtKB-UniRule"/>
</dbReference>
<gene>
    <name evidence="6" type="primary">nusB</name>
    <name evidence="8" type="ORF">AVDCRST_MAG87-530</name>
</gene>
<dbReference type="Pfam" id="PF01029">
    <property type="entry name" value="NusB"/>
    <property type="match status" value="1"/>
</dbReference>
<dbReference type="PANTHER" id="PTHR11078:SF3">
    <property type="entry name" value="ANTITERMINATION NUSB DOMAIN-CONTAINING PROTEIN"/>
    <property type="match status" value="1"/>
</dbReference>
<keyword evidence="4 6" id="KW-0805">Transcription regulation</keyword>
<evidence type="ECO:0000256" key="5">
    <source>
        <dbReference type="ARBA" id="ARBA00023163"/>
    </source>
</evidence>
<keyword evidence="5 6" id="KW-0804">Transcription</keyword>
<dbReference type="GO" id="GO:0031564">
    <property type="term" value="P:transcription antitermination"/>
    <property type="evidence" value="ECO:0007669"/>
    <property type="project" value="UniProtKB-KW"/>
</dbReference>
<reference evidence="8" key="1">
    <citation type="submission" date="2020-02" db="EMBL/GenBank/DDBJ databases">
        <authorList>
            <person name="Meier V. D."/>
        </authorList>
    </citation>
    <scope>NUCLEOTIDE SEQUENCE</scope>
    <source>
        <strain evidence="8">AVDCRST_MAG87</strain>
    </source>
</reference>
<keyword evidence="3 6" id="KW-0694">RNA-binding</keyword>
<evidence type="ECO:0000256" key="4">
    <source>
        <dbReference type="ARBA" id="ARBA00023015"/>
    </source>
</evidence>
<protein>
    <recommendedName>
        <fullName evidence="6">Transcription antitermination protein NusB</fullName>
    </recommendedName>
    <alternativeName>
        <fullName evidence="6">Antitermination factor NusB</fullName>
    </alternativeName>
</protein>
<feature type="domain" description="NusB/RsmB/TIM44" evidence="7">
    <location>
        <begin position="15"/>
        <end position="142"/>
    </location>
</feature>
<dbReference type="NCBIfam" id="TIGR01951">
    <property type="entry name" value="nusB"/>
    <property type="match status" value="1"/>
</dbReference>
<evidence type="ECO:0000256" key="1">
    <source>
        <dbReference type="ARBA" id="ARBA00005952"/>
    </source>
</evidence>
<comment type="similarity">
    <text evidence="1 6">Belongs to the NusB family.</text>
</comment>
<name>A0A6J4UE36_9BACT</name>
<dbReference type="Gene3D" id="1.10.940.10">
    <property type="entry name" value="NusB-like"/>
    <property type="match status" value="1"/>
</dbReference>
<dbReference type="SUPFAM" id="SSF48013">
    <property type="entry name" value="NusB-like"/>
    <property type="match status" value="1"/>
</dbReference>
<evidence type="ECO:0000256" key="6">
    <source>
        <dbReference type="HAMAP-Rule" id="MF_00073"/>
    </source>
</evidence>
<dbReference type="AlphaFoldDB" id="A0A6J4UE36"/>
<dbReference type="PANTHER" id="PTHR11078">
    <property type="entry name" value="N UTILIZATION SUBSTANCE PROTEIN B-RELATED"/>
    <property type="match status" value="1"/>
</dbReference>
<evidence type="ECO:0000259" key="7">
    <source>
        <dbReference type="Pfam" id="PF01029"/>
    </source>
</evidence>
<accession>A0A6J4UE36</accession>
<dbReference type="InterPro" id="IPR006027">
    <property type="entry name" value="NusB_RsmB_TIM44"/>
</dbReference>
<comment type="function">
    <text evidence="6">Involved in transcription antitermination. Required for transcription of ribosomal RNA (rRNA) genes. Binds specifically to the boxA antiterminator sequence of the ribosomal RNA (rrn) operons.</text>
</comment>
<proteinExistence type="inferred from homology"/>
<evidence type="ECO:0000256" key="3">
    <source>
        <dbReference type="ARBA" id="ARBA00022884"/>
    </source>
</evidence>
<dbReference type="EMBL" id="CADCWJ010000134">
    <property type="protein sequence ID" value="CAA9546690.1"/>
    <property type="molecule type" value="Genomic_DNA"/>
</dbReference>